<dbReference type="UniPathway" id="UPA00028">
    <property type="reaction ID" value="UER00004"/>
</dbReference>
<dbReference type="InterPro" id="IPR050838">
    <property type="entry name" value="Ketopantoate_reductase"/>
</dbReference>
<feature type="domain" description="Ketopantoate reductase N-terminal" evidence="12">
    <location>
        <begin position="32"/>
        <end position="172"/>
    </location>
</feature>
<keyword evidence="7 10" id="KW-0560">Oxidoreductase</keyword>
<dbReference type="PANTHER" id="PTHR43765:SF2">
    <property type="entry name" value="2-DEHYDROPANTOATE 2-REDUCTASE"/>
    <property type="match status" value="1"/>
</dbReference>
<sequence length="323" mass="33559">MDTRHVPYDTRHAAAAGTLPMKGPVPTKGPVVAVIGAGAIGLAAAAALDAAGRRVMLCLRRVPDVLGWAVDGPEHPITADLLLPDQRPAAPVAVAMVATRAVDDAGTIRRLREVAAPDALVVILRNGLDHVPALQAAGLPPTMRVLPAVLLLAARRVAAGRVVIEGRHPEILLPEGPDGRRVADLFTGGPIHVTTSRDWITIAWEKLLVNAAVGGVATLTGLSYAGCGGPEARQACIALIDEAAAVARAEGAAIEPAPGNRLMAQALSRAGDHLPSIARDRQAGRPTEWAMRNGVITRLAARHDIAVPLNALLVRLLRCGEPS</sequence>
<dbReference type="InterPro" id="IPR003710">
    <property type="entry name" value="ApbA"/>
</dbReference>
<keyword evidence="5 10" id="KW-0566">Pantothenate biosynthesis</keyword>
<evidence type="ECO:0000256" key="6">
    <source>
        <dbReference type="ARBA" id="ARBA00022857"/>
    </source>
</evidence>
<evidence type="ECO:0000313" key="15">
    <source>
        <dbReference type="Proteomes" id="UP000257706"/>
    </source>
</evidence>
<evidence type="ECO:0000256" key="2">
    <source>
        <dbReference type="ARBA" id="ARBA00007870"/>
    </source>
</evidence>
<evidence type="ECO:0000256" key="10">
    <source>
        <dbReference type="RuleBase" id="RU362068"/>
    </source>
</evidence>
<evidence type="ECO:0000256" key="1">
    <source>
        <dbReference type="ARBA" id="ARBA00004994"/>
    </source>
</evidence>
<dbReference type="PANTHER" id="PTHR43765">
    <property type="entry name" value="2-DEHYDROPANTOATE 2-REDUCTASE-RELATED"/>
    <property type="match status" value="1"/>
</dbReference>
<dbReference type="GO" id="GO:0050661">
    <property type="term" value="F:NADP binding"/>
    <property type="evidence" value="ECO:0007669"/>
    <property type="project" value="TreeGrafter"/>
</dbReference>
<comment type="catalytic activity">
    <reaction evidence="9 10">
        <text>(R)-pantoate + NADP(+) = 2-dehydropantoate + NADPH + H(+)</text>
        <dbReference type="Rhea" id="RHEA:16233"/>
        <dbReference type="ChEBI" id="CHEBI:11561"/>
        <dbReference type="ChEBI" id="CHEBI:15378"/>
        <dbReference type="ChEBI" id="CHEBI:15980"/>
        <dbReference type="ChEBI" id="CHEBI:57783"/>
        <dbReference type="ChEBI" id="CHEBI:58349"/>
        <dbReference type="EC" id="1.1.1.169"/>
    </reaction>
</comment>
<evidence type="ECO:0000259" key="12">
    <source>
        <dbReference type="Pfam" id="PF02558"/>
    </source>
</evidence>
<evidence type="ECO:0000256" key="7">
    <source>
        <dbReference type="ARBA" id="ARBA00023002"/>
    </source>
</evidence>
<reference evidence="14 15" key="1">
    <citation type="journal article" date="2018" name="Nat. Biotechnol.">
        <title>A standardized bacterial taxonomy based on genome phylogeny substantially revises the tree of life.</title>
        <authorList>
            <person name="Parks D.H."/>
            <person name="Chuvochina M."/>
            <person name="Waite D.W."/>
            <person name="Rinke C."/>
            <person name="Skarshewski A."/>
            <person name="Chaumeil P.A."/>
            <person name="Hugenholtz P."/>
        </authorList>
    </citation>
    <scope>NUCLEOTIDE SEQUENCE [LARGE SCALE GENOMIC DNA]</scope>
    <source>
        <strain evidence="14">UBA8739</strain>
    </source>
</reference>
<name>A0A3B9IJA0_9PROT</name>
<keyword evidence="11" id="KW-0812">Transmembrane</keyword>
<dbReference type="GO" id="GO:0005737">
    <property type="term" value="C:cytoplasm"/>
    <property type="evidence" value="ECO:0007669"/>
    <property type="project" value="TreeGrafter"/>
</dbReference>
<feature type="transmembrane region" description="Helical" evidence="11">
    <location>
        <begin position="31"/>
        <end position="51"/>
    </location>
</feature>
<keyword evidence="11" id="KW-1133">Transmembrane helix</keyword>
<dbReference type="GO" id="GO:0015940">
    <property type="term" value="P:pantothenate biosynthetic process"/>
    <property type="evidence" value="ECO:0007669"/>
    <property type="project" value="UniProtKB-UniPathway"/>
</dbReference>
<evidence type="ECO:0000256" key="11">
    <source>
        <dbReference type="SAM" id="Phobius"/>
    </source>
</evidence>
<evidence type="ECO:0000256" key="8">
    <source>
        <dbReference type="ARBA" id="ARBA00032024"/>
    </source>
</evidence>
<dbReference type="InterPro" id="IPR013752">
    <property type="entry name" value="KPA_reductase"/>
</dbReference>
<organism evidence="14 15">
    <name type="scientific">Tistrella mobilis</name>
    <dbReference type="NCBI Taxonomy" id="171437"/>
    <lineage>
        <taxon>Bacteria</taxon>
        <taxon>Pseudomonadati</taxon>
        <taxon>Pseudomonadota</taxon>
        <taxon>Alphaproteobacteria</taxon>
        <taxon>Geminicoccales</taxon>
        <taxon>Geminicoccaceae</taxon>
        <taxon>Tistrella</taxon>
    </lineage>
</organism>
<protein>
    <recommendedName>
        <fullName evidence="4 10">2-dehydropantoate 2-reductase</fullName>
        <ecNumber evidence="3 10">1.1.1.169</ecNumber>
    </recommendedName>
    <alternativeName>
        <fullName evidence="8 10">Ketopantoate reductase</fullName>
    </alternativeName>
</protein>
<dbReference type="SUPFAM" id="SSF48179">
    <property type="entry name" value="6-phosphogluconate dehydrogenase C-terminal domain-like"/>
    <property type="match status" value="1"/>
</dbReference>
<dbReference type="InterPro" id="IPR036291">
    <property type="entry name" value="NAD(P)-bd_dom_sf"/>
</dbReference>
<comment type="similarity">
    <text evidence="2 10">Belongs to the ketopantoate reductase family.</text>
</comment>
<dbReference type="SUPFAM" id="SSF51735">
    <property type="entry name" value="NAD(P)-binding Rossmann-fold domains"/>
    <property type="match status" value="1"/>
</dbReference>
<evidence type="ECO:0000256" key="4">
    <source>
        <dbReference type="ARBA" id="ARBA00019465"/>
    </source>
</evidence>
<dbReference type="AlphaFoldDB" id="A0A3B9IJA0"/>
<dbReference type="Pfam" id="PF02558">
    <property type="entry name" value="ApbA"/>
    <property type="match status" value="1"/>
</dbReference>
<dbReference type="EC" id="1.1.1.169" evidence="3 10"/>
<keyword evidence="11" id="KW-0472">Membrane</keyword>
<keyword evidence="6 10" id="KW-0521">NADP</keyword>
<proteinExistence type="inferred from homology"/>
<dbReference type="Pfam" id="PF08546">
    <property type="entry name" value="ApbA_C"/>
    <property type="match status" value="1"/>
</dbReference>
<evidence type="ECO:0000256" key="9">
    <source>
        <dbReference type="ARBA" id="ARBA00048793"/>
    </source>
</evidence>
<dbReference type="EMBL" id="DMAI01000166">
    <property type="protein sequence ID" value="HAE47944.1"/>
    <property type="molecule type" value="Genomic_DNA"/>
</dbReference>
<comment type="function">
    <text evidence="10">Catalyzes the NADPH-dependent reduction of ketopantoate into pantoic acid.</text>
</comment>
<evidence type="ECO:0000256" key="3">
    <source>
        <dbReference type="ARBA" id="ARBA00013014"/>
    </source>
</evidence>
<comment type="caution">
    <text evidence="14">The sequence shown here is derived from an EMBL/GenBank/DDBJ whole genome shotgun (WGS) entry which is preliminary data.</text>
</comment>
<evidence type="ECO:0000313" key="14">
    <source>
        <dbReference type="EMBL" id="HAE47944.1"/>
    </source>
</evidence>
<feature type="domain" description="Ketopantoate reductase C-terminal" evidence="13">
    <location>
        <begin position="199"/>
        <end position="318"/>
    </location>
</feature>
<dbReference type="InterPro" id="IPR013328">
    <property type="entry name" value="6PGD_dom2"/>
</dbReference>
<dbReference type="Gene3D" id="3.40.50.720">
    <property type="entry name" value="NAD(P)-binding Rossmann-like Domain"/>
    <property type="match status" value="1"/>
</dbReference>
<dbReference type="InterPro" id="IPR008927">
    <property type="entry name" value="6-PGluconate_DH-like_C_sf"/>
</dbReference>
<dbReference type="Proteomes" id="UP000257706">
    <property type="component" value="Unassembled WGS sequence"/>
</dbReference>
<dbReference type="GO" id="GO:0008677">
    <property type="term" value="F:2-dehydropantoate 2-reductase activity"/>
    <property type="evidence" value="ECO:0007669"/>
    <property type="project" value="UniProtKB-EC"/>
</dbReference>
<evidence type="ECO:0000256" key="5">
    <source>
        <dbReference type="ARBA" id="ARBA00022655"/>
    </source>
</evidence>
<accession>A0A3B9IJA0</accession>
<gene>
    <name evidence="14" type="ORF">DCK97_11030</name>
</gene>
<comment type="pathway">
    <text evidence="1 10">Cofactor biosynthesis; (R)-pantothenate biosynthesis; (R)-pantoate from 3-methyl-2-oxobutanoate: step 2/2.</text>
</comment>
<dbReference type="NCBIfam" id="TIGR00745">
    <property type="entry name" value="apbA_panE"/>
    <property type="match status" value="1"/>
</dbReference>
<evidence type="ECO:0000259" key="13">
    <source>
        <dbReference type="Pfam" id="PF08546"/>
    </source>
</evidence>
<dbReference type="InterPro" id="IPR013332">
    <property type="entry name" value="KPR_N"/>
</dbReference>
<dbReference type="Gene3D" id="1.10.1040.10">
    <property type="entry name" value="N-(1-d-carboxylethyl)-l-norvaline Dehydrogenase, domain 2"/>
    <property type="match status" value="1"/>
</dbReference>